<evidence type="ECO:0000313" key="2">
    <source>
        <dbReference type="Proteomes" id="UP000319771"/>
    </source>
</evidence>
<reference evidence="1 2" key="1">
    <citation type="journal article" date="2019" name="Nat. Microbiol.">
        <title>Mediterranean grassland soil C-N compound turnover is dependent on rainfall and depth, and is mediated by genomically divergent microorganisms.</title>
        <authorList>
            <person name="Diamond S."/>
            <person name="Andeer P.F."/>
            <person name="Li Z."/>
            <person name="Crits-Christoph A."/>
            <person name="Burstein D."/>
            <person name="Anantharaman K."/>
            <person name="Lane K.R."/>
            <person name="Thomas B.C."/>
            <person name="Pan C."/>
            <person name="Northen T.R."/>
            <person name="Banfield J.F."/>
        </authorList>
    </citation>
    <scope>NUCLEOTIDE SEQUENCE [LARGE SCALE GENOMIC DNA]</scope>
    <source>
        <strain evidence="1">WS_11</strain>
    </source>
</reference>
<evidence type="ECO:0000313" key="1">
    <source>
        <dbReference type="EMBL" id="TMQ69153.1"/>
    </source>
</evidence>
<dbReference type="Proteomes" id="UP000319771">
    <property type="component" value="Unassembled WGS sequence"/>
</dbReference>
<dbReference type="EMBL" id="VBPB01000335">
    <property type="protein sequence ID" value="TMQ69153.1"/>
    <property type="molecule type" value="Genomic_DNA"/>
</dbReference>
<evidence type="ECO:0008006" key="3">
    <source>
        <dbReference type="Google" id="ProtNLM"/>
    </source>
</evidence>
<comment type="caution">
    <text evidence="1">The sequence shown here is derived from an EMBL/GenBank/DDBJ whole genome shotgun (WGS) entry which is preliminary data.</text>
</comment>
<protein>
    <recommendedName>
        <fullName evidence="3">SnoaL-like domain-containing protein</fullName>
    </recommendedName>
</protein>
<accession>A0A538TZX6</accession>
<gene>
    <name evidence="1" type="ORF">E6K81_15600</name>
</gene>
<proteinExistence type="predicted"/>
<sequence>MTGGVFSGCKGLFTPAIPEPPSGAPIVNHYETVDSTLATMALAIGAKDQGRTAWLNAFDQNDYHQEFDDRDLAAFKSACQCAGPEDWTFPQEQIFYQDFISVRPEEYTAVFSPLDWNPDPQAGSTETLVHRGYKVVAHSPNGTDSLIIATGTADLTFHLTDGKWLIKHWADRLDSTVGVNPTDTWQLSFGRRRLESTQ</sequence>
<dbReference type="AlphaFoldDB" id="A0A538TZX6"/>
<name>A0A538TZX6_UNCEI</name>
<organism evidence="1 2">
    <name type="scientific">Eiseniibacteriota bacterium</name>
    <dbReference type="NCBI Taxonomy" id="2212470"/>
    <lineage>
        <taxon>Bacteria</taxon>
        <taxon>Candidatus Eiseniibacteriota</taxon>
    </lineage>
</organism>